<reference evidence="1 2" key="1">
    <citation type="journal article" date="2020" name="ISME J.">
        <title>Comparative genomics reveals insights into cyanobacterial evolution and habitat adaptation.</title>
        <authorList>
            <person name="Chen M.Y."/>
            <person name="Teng W.K."/>
            <person name="Zhao L."/>
            <person name="Hu C.X."/>
            <person name="Zhou Y.K."/>
            <person name="Han B.P."/>
            <person name="Song L.R."/>
            <person name="Shu W.S."/>
        </authorList>
    </citation>
    <scope>NUCLEOTIDE SEQUENCE [LARGE SCALE GENOMIC DNA]</scope>
    <source>
        <strain evidence="1 2">FACHB-288</strain>
    </source>
</reference>
<evidence type="ECO:0000313" key="2">
    <source>
        <dbReference type="Proteomes" id="UP000658514"/>
    </source>
</evidence>
<protein>
    <submittedName>
        <fullName evidence="1">Uncharacterized protein</fullName>
    </submittedName>
</protein>
<organism evidence="1 2">
    <name type="scientific">Calothrix parietina FACHB-288</name>
    <dbReference type="NCBI Taxonomy" id="2692896"/>
    <lineage>
        <taxon>Bacteria</taxon>
        <taxon>Bacillati</taxon>
        <taxon>Cyanobacteriota</taxon>
        <taxon>Cyanophyceae</taxon>
        <taxon>Nostocales</taxon>
        <taxon>Calotrichaceae</taxon>
        <taxon>Calothrix</taxon>
    </lineage>
</organism>
<keyword evidence="2" id="KW-1185">Reference proteome</keyword>
<name>A0ABR8ALA4_9CYAN</name>
<gene>
    <name evidence="1" type="ORF">H6G24_36190</name>
</gene>
<evidence type="ECO:0000313" key="1">
    <source>
        <dbReference type="EMBL" id="MBD2200823.1"/>
    </source>
</evidence>
<sequence>MNPSNLIKLASDVVRWSQTPQGRTTMMVASRVVRAIPPIVQTLDSWISSASYAQAVRKVEEIERTDAHLVKKVYLEYYNEMSPEVRQAFQEFLKRKGESI</sequence>
<dbReference type="Proteomes" id="UP000658514">
    <property type="component" value="Unassembled WGS sequence"/>
</dbReference>
<accession>A0ABR8ALA4</accession>
<dbReference type="EMBL" id="JACJQH010000118">
    <property type="protein sequence ID" value="MBD2200823.1"/>
    <property type="molecule type" value="Genomic_DNA"/>
</dbReference>
<proteinExistence type="predicted"/>
<comment type="caution">
    <text evidence="1">The sequence shown here is derived from an EMBL/GenBank/DDBJ whole genome shotgun (WGS) entry which is preliminary data.</text>
</comment>